<dbReference type="InterPro" id="IPR035999">
    <property type="entry name" value="Sec7_dom_sf"/>
</dbReference>
<dbReference type="OrthoDB" id="2157641at2759"/>
<dbReference type="Proteomes" id="UP000270094">
    <property type="component" value="Unassembled WGS sequence"/>
</dbReference>
<name>A0A3P7JF96_STRVU</name>
<sequence length="191" mass="21338">MPQPLGGKRKQEIACPVISKWSSGDSPSKHSTVTVNAMNCMPSVSTTTSPNHRRLISARRQHTGGNEVFGSFRSDGTIGADSQCPVEEEREAAREAAKLFRLENCTKADVAERLNDRYSAAWYSQCPVEEEREAAREAAKLFRLENCTKADVAERLNDRSEFSAMVATKYLELFVFSSLRIDAALREFLSR</sequence>
<dbReference type="GO" id="GO:0005085">
    <property type="term" value="F:guanyl-nucleotide exchange factor activity"/>
    <property type="evidence" value="ECO:0007669"/>
    <property type="project" value="InterPro"/>
</dbReference>
<evidence type="ECO:0000313" key="3">
    <source>
        <dbReference type="Proteomes" id="UP000270094"/>
    </source>
</evidence>
<reference evidence="2 3" key="1">
    <citation type="submission" date="2018-11" db="EMBL/GenBank/DDBJ databases">
        <authorList>
            <consortium name="Pathogen Informatics"/>
        </authorList>
    </citation>
    <scope>NUCLEOTIDE SEQUENCE [LARGE SCALE GENOMIC DNA]</scope>
</reference>
<evidence type="ECO:0000259" key="1">
    <source>
        <dbReference type="Pfam" id="PF01369"/>
    </source>
</evidence>
<organism evidence="2 3">
    <name type="scientific">Strongylus vulgaris</name>
    <name type="common">Blood worm</name>
    <dbReference type="NCBI Taxonomy" id="40348"/>
    <lineage>
        <taxon>Eukaryota</taxon>
        <taxon>Metazoa</taxon>
        <taxon>Ecdysozoa</taxon>
        <taxon>Nematoda</taxon>
        <taxon>Chromadorea</taxon>
        <taxon>Rhabditida</taxon>
        <taxon>Rhabditina</taxon>
        <taxon>Rhabditomorpha</taxon>
        <taxon>Strongyloidea</taxon>
        <taxon>Strongylidae</taxon>
        <taxon>Strongylus</taxon>
    </lineage>
</organism>
<gene>
    <name evidence="2" type="ORF">SVUK_LOCUS17034</name>
</gene>
<evidence type="ECO:0000313" key="2">
    <source>
        <dbReference type="EMBL" id="VDM82036.1"/>
    </source>
</evidence>
<dbReference type="SUPFAM" id="SSF48425">
    <property type="entry name" value="Sec7 domain"/>
    <property type="match status" value="1"/>
</dbReference>
<dbReference type="Pfam" id="PF01369">
    <property type="entry name" value="Sec7"/>
    <property type="match status" value="1"/>
</dbReference>
<dbReference type="InterPro" id="IPR000904">
    <property type="entry name" value="Sec7_dom"/>
</dbReference>
<dbReference type="AlphaFoldDB" id="A0A3P7JF96"/>
<dbReference type="EMBL" id="UYYB01115696">
    <property type="protein sequence ID" value="VDM82036.1"/>
    <property type="molecule type" value="Genomic_DNA"/>
</dbReference>
<accession>A0A3P7JF96</accession>
<dbReference type="GO" id="GO:0032012">
    <property type="term" value="P:regulation of ARF protein signal transduction"/>
    <property type="evidence" value="ECO:0007669"/>
    <property type="project" value="InterPro"/>
</dbReference>
<dbReference type="PANTHER" id="PTHR10663:SF376">
    <property type="entry name" value="PH AND SEC7 DOMAIN-CONTAINING PROTEIN"/>
    <property type="match status" value="1"/>
</dbReference>
<feature type="domain" description="SEC7" evidence="1">
    <location>
        <begin position="138"/>
        <end position="190"/>
    </location>
</feature>
<protein>
    <recommendedName>
        <fullName evidence="1">SEC7 domain-containing protein</fullName>
    </recommendedName>
</protein>
<keyword evidence="3" id="KW-1185">Reference proteome</keyword>
<dbReference type="PANTHER" id="PTHR10663">
    <property type="entry name" value="GUANYL-NUCLEOTIDE EXCHANGE FACTOR"/>
    <property type="match status" value="1"/>
</dbReference>
<proteinExistence type="predicted"/>